<comment type="similarity">
    <text evidence="8 9">Belongs to the TonB-dependent receptor family.</text>
</comment>
<evidence type="ECO:0000256" key="10">
    <source>
        <dbReference type="SAM" id="SignalP"/>
    </source>
</evidence>
<dbReference type="Proteomes" id="UP000324133">
    <property type="component" value="Unassembled WGS sequence"/>
</dbReference>
<dbReference type="EMBL" id="VKKY01000003">
    <property type="protein sequence ID" value="KAA3436826.1"/>
    <property type="molecule type" value="Genomic_DNA"/>
</dbReference>
<dbReference type="Pfam" id="PF00593">
    <property type="entry name" value="TonB_dep_Rec_b-barrel"/>
    <property type="match status" value="1"/>
</dbReference>
<dbReference type="InterPro" id="IPR000531">
    <property type="entry name" value="Beta-barrel_TonB"/>
</dbReference>
<evidence type="ECO:0000256" key="6">
    <source>
        <dbReference type="ARBA" id="ARBA00023136"/>
    </source>
</evidence>
<evidence type="ECO:0000256" key="5">
    <source>
        <dbReference type="ARBA" id="ARBA00023077"/>
    </source>
</evidence>
<accession>A0A5B6T9F3</accession>
<keyword evidence="10" id="KW-0732">Signal</keyword>
<dbReference type="PROSITE" id="PS52016">
    <property type="entry name" value="TONB_DEPENDENT_REC_3"/>
    <property type="match status" value="1"/>
</dbReference>
<keyword evidence="7 8" id="KW-0998">Cell outer membrane</keyword>
<sequence>MPNVYFARFRKTIFLSSTAFTLAALCFPQASAARQNTVQDVSDSVQVGYGLQKKQQTTGASQTISARQFNQGLVVSPQQLISGQIAGVQITGLSGAPGADFLVQQYRNATLAGRNEPLVVLDGVLLESEAEEELVSALALLNPQDLASVTFLKDAAATGMYGSRGVNGVLFLTSKRGSENRKLQVDFRSQVALSTLPKKVDVLSAEEFRQVVTQRGTQEQKSRIGSANTDWQDVVYENAVSHDQHLSLGGTIGFLPYRVAVGYLHQNGILTNSYFKRKSAALTLNPSFFEDHLKLDVSLKGIKGETRSPHQRLINAVVNFNPTQPVYGSNGEYFEWRDGAGKPEAFAPLNPLGLLERSTSGVDSERKFGNAHLAYRLHFLPALTAHINLGYNHQTADGRDNNYTYAIPPGSSINVAEFGHTRKNRQTEFYLTYAAPLEKLKSQVDLTAGYSAQKITDKFFLNSVSEPGGNLGSGYFYETNDAYKAFFGSLQYGFKGRYFLTASARGDQSPLFAEQNRDFTSKALGLGWLLSEEEFLKNQPVLSYLKLRTSYGVQGNTPLLPSFNPFNTGTNSSAYPNPDLTWEKTTSFNLGADVGLWGTRINASLDLFLKKTDDLLSYRTFPNTNNGFSYVLANGGEAQTKGGEVSLQYLALDSEKTKWVLALNASYAKNKLVSGPMGAYGARTFLLAFSNPRYVNTPGHELDAYSVYVQKYNNGSPVEGQYEDVNNNGTFGPEDQRIYHSARPKSLLGFTSQATYNQWSLGFMVRAQLGAYAYNRHAAETGFHNSFRNSSGLQNLSSSVLETNFNFQQPFSDYYLENASFLRMEYISVGYDFGKILQDKAQLNLTATVQNAFVLTGYSGQDPEVAYGNGTVQYPRARTFSLTLEVSL</sequence>
<dbReference type="Gene3D" id="2.40.170.20">
    <property type="entry name" value="TonB-dependent receptor, beta-barrel domain"/>
    <property type="match status" value="1"/>
</dbReference>
<evidence type="ECO:0000256" key="1">
    <source>
        <dbReference type="ARBA" id="ARBA00004571"/>
    </source>
</evidence>
<dbReference type="InterPro" id="IPR023996">
    <property type="entry name" value="TonB-dep_OMP_SusC/RagA"/>
</dbReference>
<evidence type="ECO:0000259" key="12">
    <source>
        <dbReference type="Pfam" id="PF07715"/>
    </source>
</evidence>
<keyword evidence="14" id="KW-1185">Reference proteome</keyword>
<dbReference type="AlphaFoldDB" id="A0A5B6T9F3"/>
<proteinExistence type="inferred from homology"/>
<feature type="chain" id="PRO_5023114403" evidence="10">
    <location>
        <begin position="33"/>
        <end position="888"/>
    </location>
</feature>
<reference evidence="13 14" key="1">
    <citation type="submission" date="2019-07" db="EMBL/GenBank/DDBJ databases">
        <title>Rufibacter sp. nov., isolated from lake sediment.</title>
        <authorList>
            <person name="Qu J.-H."/>
        </authorList>
    </citation>
    <scope>NUCLEOTIDE SEQUENCE [LARGE SCALE GENOMIC DNA]</scope>
    <source>
        <strain evidence="13 14">NBS58-1</strain>
    </source>
</reference>
<gene>
    <name evidence="13" type="ORF">FOA19_20850</name>
</gene>
<feature type="domain" description="TonB-dependent receptor plug" evidence="12">
    <location>
        <begin position="53"/>
        <end position="169"/>
    </location>
</feature>
<keyword evidence="3 8" id="KW-1134">Transmembrane beta strand</keyword>
<dbReference type="OrthoDB" id="9768177at2"/>
<comment type="subcellular location">
    <subcellularLocation>
        <location evidence="1 8">Cell outer membrane</location>
        <topology evidence="1 8">Multi-pass membrane protein</topology>
    </subcellularLocation>
</comment>
<evidence type="ECO:0000259" key="11">
    <source>
        <dbReference type="Pfam" id="PF00593"/>
    </source>
</evidence>
<dbReference type="InterPro" id="IPR036942">
    <property type="entry name" value="Beta-barrel_TonB_sf"/>
</dbReference>
<keyword evidence="6 8" id="KW-0472">Membrane</keyword>
<evidence type="ECO:0000256" key="3">
    <source>
        <dbReference type="ARBA" id="ARBA00022452"/>
    </source>
</evidence>
<dbReference type="RefSeq" id="WP_149092765.1">
    <property type="nucleotide sequence ID" value="NZ_VKKY01000003.1"/>
</dbReference>
<name>A0A5B6T9F3_9BACT</name>
<dbReference type="SUPFAM" id="SSF56935">
    <property type="entry name" value="Porins"/>
    <property type="match status" value="1"/>
</dbReference>
<dbReference type="Pfam" id="PF07715">
    <property type="entry name" value="Plug"/>
    <property type="match status" value="1"/>
</dbReference>
<organism evidence="13 14">
    <name type="scientific">Rufibacter hautae</name>
    <dbReference type="NCBI Taxonomy" id="2595005"/>
    <lineage>
        <taxon>Bacteria</taxon>
        <taxon>Pseudomonadati</taxon>
        <taxon>Bacteroidota</taxon>
        <taxon>Cytophagia</taxon>
        <taxon>Cytophagales</taxon>
        <taxon>Hymenobacteraceae</taxon>
        <taxon>Rufibacter</taxon>
    </lineage>
</organism>
<evidence type="ECO:0000256" key="7">
    <source>
        <dbReference type="ARBA" id="ARBA00023237"/>
    </source>
</evidence>
<keyword evidence="4 8" id="KW-0812">Transmembrane</keyword>
<dbReference type="GO" id="GO:0009279">
    <property type="term" value="C:cell outer membrane"/>
    <property type="evidence" value="ECO:0007669"/>
    <property type="project" value="UniProtKB-SubCell"/>
</dbReference>
<comment type="caution">
    <text evidence="13">The sequence shown here is derived from an EMBL/GenBank/DDBJ whole genome shotgun (WGS) entry which is preliminary data.</text>
</comment>
<evidence type="ECO:0000313" key="14">
    <source>
        <dbReference type="Proteomes" id="UP000324133"/>
    </source>
</evidence>
<dbReference type="NCBIfam" id="TIGR04056">
    <property type="entry name" value="OMP_RagA_SusC"/>
    <property type="match status" value="1"/>
</dbReference>
<feature type="signal peptide" evidence="10">
    <location>
        <begin position="1"/>
        <end position="32"/>
    </location>
</feature>
<evidence type="ECO:0000256" key="4">
    <source>
        <dbReference type="ARBA" id="ARBA00022692"/>
    </source>
</evidence>
<dbReference type="Gene3D" id="2.170.130.10">
    <property type="entry name" value="TonB-dependent receptor, plug domain"/>
    <property type="match status" value="1"/>
</dbReference>
<keyword evidence="5 9" id="KW-0798">TonB box</keyword>
<dbReference type="InterPro" id="IPR012910">
    <property type="entry name" value="Plug_dom"/>
</dbReference>
<evidence type="ECO:0000256" key="8">
    <source>
        <dbReference type="PROSITE-ProRule" id="PRU01360"/>
    </source>
</evidence>
<dbReference type="InterPro" id="IPR039426">
    <property type="entry name" value="TonB-dep_rcpt-like"/>
</dbReference>
<evidence type="ECO:0000256" key="9">
    <source>
        <dbReference type="RuleBase" id="RU003357"/>
    </source>
</evidence>
<evidence type="ECO:0000313" key="13">
    <source>
        <dbReference type="EMBL" id="KAA3436826.1"/>
    </source>
</evidence>
<protein>
    <submittedName>
        <fullName evidence="13">SusC/RagA family TonB-linked outer membrane protein</fullName>
    </submittedName>
</protein>
<evidence type="ECO:0000256" key="2">
    <source>
        <dbReference type="ARBA" id="ARBA00022448"/>
    </source>
</evidence>
<dbReference type="InterPro" id="IPR037066">
    <property type="entry name" value="Plug_dom_sf"/>
</dbReference>
<keyword evidence="2 8" id="KW-0813">Transport</keyword>
<feature type="domain" description="TonB-dependent receptor-like beta-barrel" evidence="11">
    <location>
        <begin position="327"/>
        <end position="669"/>
    </location>
</feature>